<dbReference type="GO" id="GO:0019634">
    <property type="term" value="P:organic phosphonate metabolic process"/>
    <property type="evidence" value="ECO:0007669"/>
    <property type="project" value="InterPro"/>
</dbReference>
<organism evidence="1 2">
    <name type="scientific">Roseovarius azorensis</name>
    <dbReference type="NCBI Taxonomy" id="1287727"/>
    <lineage>
        <taxon>Bacteria</taxon>
        <taxon>Pseudomonadati</taxon>
        <taxon>Pseudomonadota</taxon>
        <taxon>Alphaproteobacteria</taxon>
        <taxon>Rhodobacterales</taxon>
        <taxon>Roseobacteraceae</taxon>
        <taxon>Roseovarius</taxon>
    </lineage>
</organism>
<evidence type="ECO:0000313" key="1">
    <source>
        <dbReference type="EMBL" id="SEL94309.1"/>
    </source>
</evidence>
<evidence type="ECO:0000313" key="2">
    <source>
        <dbReference type="Proteomes" id="UP000199582"/>
    </source>
</evidence>
<dbReference type="STRING" id="1287727.SAMN05443999_11033"/>
<accession>A0A1H7UBW0</accession>
<dbReference type="Proteomes" id="UP000199582">
    <property type="component" value="Unassembled WGS sequence"/>
</dbReference>
<dbReference type="NCBIfam" id="TIGR03292">
    <property type="entry name" value="PhnH_redo"/>
    <property type="match status" value="1"/>
</dbReference>
<dbReference type="SUPFAM" id="SSF159709">
    <property type="entry name" value="PhnH-like"/>
    <property type="match status" value="1"/>
</dbReference>
<sequence>MEALALQGGFSDASVEAALAFRAVMRAMARPGTVEHVAGAVPPAPLSAAAGVVMLTLCDPGTPVHLAGEADCAAVRDWITFHTGAPLVGRERAAFAVGTWPDLLPLEGYPMGLAEYPDRSATLIVELNVLEARGARLTGPGIAREVALSLPETVAFQANAARYPLGLDFVLTCGDRLAALPRTTRVEAN</sequence>
<name>A0A1H7UBW0_9RHOB</name>
<dbReference type="InterPro" id="IPR038058">
    <property type="entry name" value="PhnH-like_sp"/>
</dbReference>
<dbReference type="InterPro" id="IPR008772">
    <property type="entry name" value="Phosphonate_metab_PhnH"/>
</dbReference>
<reference evidence="1 2" key="1">
    <citation type="submission" date="2016-10" db="EMBL/GenBank/DDBJ databases">
        <authorList>
            <person name="de Groot N.N."/>
        </authorList>
    </citation>
    <scope>NUCLEOTIDE SEQUENCE [LARGE SCALE GENOMIC DNA]</scope>
    <source>
        <strain evidence="1 2">DSM 100674</strain>
    </source>
</reference>
<protein>
    <submittedName>
        <fullName evidence="1">Alpha-D-ribose 1-methylphosphonate 5-triphosphate synthase subunit PhnH</fullName>
    </submittedName>
</protein>
<dbReference type="RefSeq" id="WP_093038339.1">
    <property type="nucleotide sequence ID" value="NZ_FOAG01000010.1"/>
</dbReference>
<dbReference type="Gene3D" id="3.40.50.11310">
    <property type="entry name" value="Bacterial phosphonate metabolism protein PhnH"/>
    <property type="match status" value="1"/>
</dbReference>
<dbReference type="OrthoDB" id="9814509at2"/>
<gene>
    <name evidence="1" type="ORF">SAMN05443999_11033</name>
</gene>
<dbReference type="AlphaFoldDB" id="A0A1H7UBW0"/>
<proteinExistence type="predicted"/>
<keyword evidence="2" id="KW-1185">Reference proteome</keyword>
<dbReference type="EMBL" id="FOAG01000010">
    <property type="protein sequence ID" value="SEL94309.1"/>
    <property type="molecule type" value="Genomic_DNA"/>
</dbReference>
<dbReference type="Pfam" id="PF05845">
    <property type="entry name" value="PhnH"/>
    <property type="match status" value="1"/>
</dbReference>
<dbReference type="PIRSF" id="PIRSF020680">
    <property type="entry name" value="PhnH"/>
    <property type="match status" value="1"/>
</dbReference>